<dbReference type="Gene3D" id="3.40.50.300">
    <property type="entry name" value="P-loop containing nucleotide triphosphate hydrolases"/>
    <property type="match status" value="3"/>
</dbReference>
<protein>
    <submittedName>
        <fullName evidence="5">FtsK/SpoIIIE domain-containing protein</fullName>
    </submittedName>
</protein>
<evidence type="ECO:0000259" key="4">
    <source>
        <dbReference type="PROSITE" id="PS50901"/>
    </source>
</evidence>
<dbReference type="InterPro" id="IPR027417">
    <property type="entry name" value="P-loop_NTPase"/>
</dbReference>
<keyword evidence="1 3" id="KW-0547">Nucleotide-binding</keyword>
<dbReference type="Proteomes" id="UP001595690">
    <property type="component" value="Unassembled WGS sequence"/>
</dbReference>
<evidence type="ECO:0000256" key="2">
    <source>
        <dbReference type="ARBA" id="ARBA00022840"/>
    </source>
</evidence>
<evidence type="ECO:0000256" key="3">
    <source>
        <dbReference type="PROSITE-ProRule" id="PRU00289"/>
    </source>
</evidence>
<dbReference type="PANTHER" id="PTHR22683">
    <property type="entry name" value="SPORULATION PROTEIN RELATED"/>
    <property type="match status" value="1"/>
</dbReference>
<dbReference type="SMART" id="SM00382">
    <property type="entry name" value="AAA"/>
    <property type="match status" value="3"/>
</dbReference>
<feature type="binding site" evidence="3">
    <location>
        <begin position="714"/>
        <end position="721"/>
    </location>
    <ligand>
        <name>ATP</name>
        <dbReference type="ChEBI" id="CHEBI:30616"/>
    </ligand>
</feature>
<dbReference type="InterPro" id="IPR002543">
    <property type="entry name" value="FtsK_dom"/>
</dbReference>
<proteinExistence type="predicted"/>
<keyword evidence="2 3" id="KW-0067">ATP-binding</keyword>
<accession>A0ABV8BM18</accession>
<comment type="caution">
    <text evidence="5">The sequence shown here is derived from an EMBL/GenBank/DDBJ whole genome shotgun (WGS) entry which is preliminary data.</text>
</comment>
<dbReference type="InterPro" id="IPR003593">
    <property type="entry name" value="AAA+_ATPase"/>
</dbReference>
<reference evidence="6" key="1">
    <citation type="journal article" date="2019" name="Int. J. Syst. Evol. Microbiol.">
        <title>The Global Catalogue of Microorganisms (GCM) 10K type strain sequencing project: providing services to taxonomists for standard genome sequencing and annotation.</title>
        <authorList>
            <consortium name="The Broad Institute Genomics Platform"/>
            <consortium name="The Broad Institute Genome Sequencing Center for Infectious Disease"/>
            <person name="Wu L."/>
            <person name="Ma J."/>
        </authorList>
    </citation>
    <scope>NUCLEOTIDE SEQUENCE [LARGE SCALE GENOMIC DNA]</scope>
    <source>
        <strain evidence="6">CGMCC 4.7405</strain>
    </source>
</reference>
<dbReference type="PROSITE" id="PS50901">
    <property type="entry name" value="FTSK"/>
    <property type="match status" value="1"/>
</dbReference>
<feature type="domain" description="FtsK" evidence="4">
    <location>
        <begin position="696"/>
        <end position="891"/>
    </location>
</feature>
<organism evidence="5 6">
    <name type="scientific">Lentzea rhizosphaerae</name>
    <dbReference type="NCBI Taxonomy" id="2041025"/>
    <lineage>
        <taxon>Bacteria</taxon>
        <taxon>Bacillati</taxon>
        <taxon>Actinomycetota</taxon>
        <taxon>Actinomycetes</taxon>
        <taxon>Pseudonocardiales</taxon>
        <taxon>Pseudonocardiaceae</taxon>
        <taxon>Lentzea</taxon>
    </lineage>
</organism>
<name>A0ABV8BM18_9PSEU</name>
<dbReference type="Pfam" id="PF01580">
    <property type="entry name" value="FtsK_SpoIIIE"/>
    <property type="match status" value="1"/>
</dbReference>
<keyword evidence="6" id="KW-1185">Reference proteome</keyword>
<evidence type="ECO:0000313" key="6">
    <source>
        <dbReference type="Proteomes" id="UP001595690"/>
    </source>
</evidence>
<sequence>MSVIHDARLSRLALSVVVNHSEGERAAAGDEREMRDLLVDVAPEATVDDLTQALAVHFGKGDGQRFGLLRKLISWAPGATDTASAGYLPKDLLLSECGLFDGVTLFLSDPVTSPAPELLVDVRRTASDLFLIDERGTHRGRVTRLPRGVEITVGRAPAGDRILVVDDQQLPDTVMRLVNRDGEHVACTVAMADGLFVSGTPASAGDQKMLLPGGSISIRRDDTDFVSFTLTTLAGLNHRSSIGKIRFDPTARLADPVYRVLPENLTRLEAQPSPPEHQPFPFEQIVVPLAIVAALWMATGSALTLLISPIAAAVPIINYFRQQRLAQNRYRDARQKWVDKLERISAEHTKAAGAEERNLHQENPPLDTWTRRGYRRLSGLWGRTPERADFLQVGLGYGQLPSRYEIKLADGVDLEDDDFKRVMEIEGRKIERDAVRVQLFDVPITVSLREHHLGIVGPSELVGYLATSVLLQAVCAQAPGAVGLAALLPSSELVLNSYDWLKWLPHTLAGSTLLPSSRVFAGRDSGNAFLVAMRDLHQERHRYRLDESDETFALLVVHEAAEIDIALLDEICVLANGQIRVLWLGSSVDTAPQLVTSVVQLNADDKDESDSTGVVLSGDPALVHRPFALSLFRAAPVHSVRALAPLYDPRSSGANAGIPRRVPLTAVIPVTDLAYDGAPRQSLGTSLSIPLGVIQEGTFELDLVNDGPHVLIGGTTGSGKSELLQTMTCGLVGRYGPHEATLFLVDFKGGATFSPFKDLPHVIGYVSDLDQRNVDRALGFLRAELRRRERAFEEMGHAKDFNEYLTRALGAARPDVLPRLVVFFDEFATIVQEFERTTMPAVIDIAQRGRSWGVHLVLATQQPTRDVVVPKVRSNVNARIALRTLSADDSVTIIDRPDATRIPRALPGRAMARLEGNNIIEFQTAYAGTRFADERARAKVGISSFNVASVTGSSPAGSSAGGPVGDQQSQLQRLVSTVCGLGLKHSSGARIMPEPLESAPRRQSTVDPNVAPGRARGTQPADAVPLVTVGLADLPRQQAQHDVVIDLAQGGFCVSGPNGSGRTSTLLMVAEAFVSGISDRSAPGVVCLDGGGDLGTQLEGRWRSTATVAIARSEHVTRLVDQLWLVMRSRMSDDAEDLPIAYRGTEPILMLIDGYDSLGRVLSPPGLSTWYTRMVDLLVHGRRYGIHSAIATRSLRDLDPTVLSAMGVTFQLHAHYEEAGTAPEERLPGFALDSTDNLVQFYSPPPRPSSPSDGLDADLARFLDANGWRVPIGGEPTAVAEGVLPVGIDELSRADFAVDLSESHLLVVGASRSGRTSLLRAMARRIHAASGCPVGFFSPRALEDAPESAVHHLSVEDVEELGQLHDREERAAFALRHNLFQLPDGRPLILVDDCHVLEAYVGAQVESVLSSLHARSHVQIVGVTTAQAAIKGALTGALRSGGVTVYLKPSAIASDTDDGWRVRSVSFQHRPGLIYKRGDAIAQTETGQHVIFLGNSTEVGAA</sequence>
<dbReference type="CDD" id="cd01127">
    <property type="entry name" value="TrwB_TraG_TraD_VirD4"/>
    <property type="match status" value="1"/>
</dbReference>
<dbReference type="PANTHER" id="PTHR22683:SF1">
    <property type="entry name" value="TYPE VII SECRETION SYSTEM PROTEIN ESSC"/>
    <property type="match status" value="1"/>
</dbReference>
<evidence type="ECO:0000313" key="5">
    <source>
        <dbReference type="EMBL" id="MFC3891278.1"/>
    </source>
</evidence>
<dbReference type="RefSeq" id="WP_382370445.1">
    <property type="nucleotide sequence ID" value="NZ_JBHRZI010000010.1"/>
</dbReference>
<gene>
    <name evidence="5" type="ORF">ACFOWZ_07295</name>
</gene>
<dbReference type="EMBL" id="JBHRZI010000010">
    <property type="protein sequence ID" value="MFC3891278.1"/>
    <property type="molecule type" value="Genomic_DNA"/>
</dbReference>
<dbReference type="SUPFAM" id="SSF52540">
    <property type="entry name" value="P-loop containing nucleoside triphosphate hydrolases"/>
    <property type="match status" value="3"/>
</dbReference>
<evidence type="ECO:0000256" key="1">
    <source>
        <dbReference type="ARBA" id="ARBA00022741"/>
    </source>
</evidence>
<dbReference type="InterPro" id="IPR050206">
    <property type="entry name" value="FtsK/SpoIIIE/SftA"/>
</dbReference>